<evidence type="ECO:0000256" key="8">
    <source>
        <dbReference type="ARBA" id="ARBA00023237"/>
    </source>
</evidence>
<proteinExistence type="inferred from homology"/>
<dbReference type="PANTHER" id="PTHR30451">
    <property type="entry name" value="OUTER MEMBRANE USHER PROTEIN"/>
    <property type="match status" value="1"/>
</dbReference>
<feature type="chain" id="PRO_5011594871" evidence="11">
    <location>
        <begin position="43"/>
        <end position="882"/>
    </location>
</feature>
<evidence type="ECO:0000256" key="9">
    <source>
        <dbReference type="RuleBase" id="RU003884"/>
    </source>
</evidence>
<reference evidence="15" key="1">
    <citation type="submission" date="2016-10" db="EMBL/GenBank/DDBJ databases">
        <authorList>
            <person name="Varghese N."/>
            <person name="Submissions S."/>
        </authorList>
    </citation>
    <scope>NUCLEOTIDE SEQUENCE [LARGE SCALE GENOMIC DNA]</scope>
    <source>
        <strain evidence="15">UNC178MFTsu3.1</strain>
    </source>
</reference>
<dbReference type="AlphaFoldDB" id="A0A1I1XXL2"/>
<evidence type="ECO:0000256" key="4">
    <source>
        <dbReference type="ARBA" id="ARBA00022452"/>
    </source>
</evidence>
<evidence type="ECO:0000313" key="14">
    <source>
        <dbReference type="EMBL" id="SFE10240.1"/>
    </source>
</evidence>
<keyword evidence="7 9" id="KW-0472">Membrane</keyword>
<keyword evidence="4" id="KW-1134">Transmembrane beta strand</keyword>
<keyword evidence="9" id="KW-1029">Fimbrium biogenesis</keyword>
<dbReference type="FunFam" id="2.60.40.2610:FF:000001">
    <property type="entry name" value="Outer membrane fimbrial usher protein"/>
    <property type="match status" value="1"/>
</dbReference>
<dbReference type="Gene3D" id="2.60.40.2610">
    <property type="entry name" value="Outer membrane usher protein FimD, plug domain"/>
    <property type="match status" value="1"/>
</dbReference>
<dbReference type="InterPro" id="IPR042186">
    <property type="entry name" value="FimD_plug_dom"/>
</dbReference>
<sequence length="882" mass="93213">MSATMFRPAEGGRGRLRPRKLPMCLLCLLCALAGAGPWAAQAAATGGAPAGGAPVEGLEFDPIFLSGGAGSADLERFRSGPRVAPGTYRVDLYLNNELHGSETLRFEAPAPGADVAACLSGELLTRLGVDLPQAAQSAACIDLAGLIPAAAVRFDSGEQRLDISVPQASLRKQARGYVDPKRWDDGITAATLSYNFNTSQRWSRGRRARDGYVGLVGGLNLGGWQLRHQSSLQWSSDGRGIHWQNLRNYAQHDLSSLRSRMTVGDFVTGGDLFDSVALRGVQVASDDQMLPDSQRGYAPVVQGIAASNATVTIRQNGYVVYETTVAAGPFRIDDLYPTGYGGDLEVTVREASGQEQRFSVPYAAVNRLLRPGNSRYSVSLGQYRSAEGDVHPMVWQGTLQRGLSNRVTAYGGATLTKDYQALQLGAALNTRLGAFGLDATHARARLPAVALEAQPKTGDSAAKPQRRRTRQGNSFRVTYSKAINATGTNVSVAAYRYSTGGYLSLSDAVRAQGIGMTGVWRQRSSAQVTISQPVGKGSLYLTGSAQNYWGRGGMDSQFQLGYSGSSRWFNYSVAASRARNGDGRMDNRVFVSLSIPFGGGSMDVGAGTGRDGTDGRISFNRTVGDRAAYGASLGRDAQGAVSWNANGTYRSPLAVLTGSAAGGAGYRQASFGATGAAVIHAGGITLGQSMGDTIGLIKAPDAAGAAVSMSPGSKVNRAGFAIVPYLTPYRRNSIELSPQGLSSDVELLDGSQEVVPRNGAVVMASFATRKGRVAVIDLKPVQGLTIPFGSDIVDSEGRVVGVVSQGARALVRGIAEEGRLTVRMDEGRSCSFHYRLPPSDPKHSGARDYTYLEAGCDITAKWVEADVLKTRFPLVTAVGSKK</sequence>
<feature type="region of interest" description="Disordered" evidence="10">
    <location>
        <begin position="453"/>
        <end position="473"/>
    </location>
</feature>
<accession>A0A1I1XXL2</accession>
<dbReference type="SUPFAM" id="SSF141729">
    <property type="entry name" value="FimD N-terminal domain-like"/>
    <property type="match status" value="1"/>
</dbReference>
<dbReference type="STRING" id="500610.SAMN02799615_00362"/>
<dbReference type="InterPro" id="IPR025949">
    <property type="entry name" value="PapC-like_C"/>
</dbReference>
<evidence type="ECO:0000256" key="11">
    <source>
        <dbReference type="SAM" id="SignalP"/>
    </source>
</evidence>
<protein>
    <submittedName>
        <fullName evidence="14">Outer membrane usher protein</fullName>
    </submittedName>
</protein>
<keyword evidence="3 9" id="KW-0813">Transport</keyword>
<dbReference type="GO" id="GO:0009297">
    <property type="term" value="P:pilus assembly"/>
    <property type="evidence" value="ECO:0007669"/>
    <property type="project" value="InterPro"/>
</dbReference>
<evidence type="ECO:0000256" key="10">
    <source>
        <dbReference type="SAM" id="MobiDB-lite"/>
    </source>
</evidence>
<dbReference type="Pfam" id="PF13954">
    <property type="entry name" value="PapC_N"/>
    <property type="match status" value="1"/>
</dbReference>
<evidence type="ECO:0000256" key="1">
    <source>
        <dbReference type="ARBA" id="ARBA00004571"/>
    </source>
</evidence>
<evidence type="ECO:0000256" key="6">
    <source>
        <dbReference type="ARBA" id="ARBA00022729"/>
    </source>
</evidence>
<evidence type="ECO:0000256" key="7">
    <source>
        <dbReference type="ARBA" id="ARBA00023136"/>
    </source>
</evidence>
<keyword evidence="5 9" id="KW-0812">Transmembrane</keyword>
<keyword evidence="6 11" id="KW-0732">Signal</keyword>
<dbReference type="InterPro" id="IPR037224">
    <property type="entry name" value="PapC_N_sf"/>
</dbReference>
<feature type="signal peptide" evidence="11">
    <location>
        <begin position="1"/>
        <end position="42"/>
    </location>
</feature>
<comment type="similarity">
    <text evidence="2 9">Belongs to the fimbrial export usher family.</text>
</comment>
<dbReference type="Proteomes" id="UP000199477">
    <property type="component" value="Unassembled WGS sequence"/>
</dbReference>
<dbReference type="Gene3D" id="2.60.40.3110">
    <property type="match status" value="1"/>
</dbReference>
<evidence type="ECO:0000256" key="5">
    <source>
        <dbReference type="ARBA" id="ARBA00022692"/>
    </source>
</evidence>
<evidence type="ECO:0000259" key="13">
    <source>
        <dbReference type="Pfam" id="PF13954"/>
    </source>
</evidence>
<dbReference type="InterPro" id="IPR000015">
    <property type="entry name" value="Fimb_usher"/>
</dbReference>
<organism evidence="14 15">
    <name type="scientific">Dyella marensis</name>
    <dbReference type="NCBI Taxonomy" id="500610"/>
    <lineage>
        <taxon>Bacteria</taxon>
        <taxon>Pseudomonadati</taxon>
        <taxon>Pseudomonadota</taxon>
        <taxon>Gammaproteobacteria</taxon>
        <taxon>Lysobacterales</taxon>
        <taxon>Rhodanobacteraceae</taxon>
        <taxon>Dyella</taxon>
    </lineage>
</organism>
<dbReference type="InterPro" id="IPR018030">
    <property type="entry name" value="Fimbrial_membr_usher_CS"/>
</dbReference>
<keyword evidence="8 9" id="KW-0998">Cell outer membrane</keyword>
<evidence type="ECO:0000256" key="2">
    <source>
        <dbReference type="ARBA" id="ARBA00008064"/>
    </source>
</evidence>
<dbReference type="GO" id="GO:0009279">
    <property type="term" value="C:cell outer membrane"/>
    <property type="evidence" value="ECO:0007669"/>
    <property type="project" value="UniProtKB-SubCell"/>
</dbReference>
<feature type="domain" description="PapC N-terminal" evidence="13">
    <location>
        <begin position="59"/>
        <end position="197"/>
    </location>
</feature>
<comment type="subcellular location">
    <subcellularLocation>
        <location evidence="1 9">Cell outer membrane</location>
        <topology evidence="1 9">Multi-pass membrane protein</topology>
    </subcellularLocation>
</comment>
<dbReference type="GO" id="GO:0015473">
    <property type="term" value="F:fimbrial usher porin activity"/>
    <property type="evidence" value="ECO:0007669"/>
    <property type="project" value="InterPro"/>
</dbReference>
<dbReference type="Gene3D" id="3.10.20.410">
    <property type="match status" value="1"/>
</dbReference>
<keyword evidence="15" id="KW-1185">Reference proteome</keyword>
<dbReference type="PANTHER" id="PTHR30451:SF20">
    <property type="entry name" value="FIMBRIAE USHER"/>
    <property type="match status" value="1"/>
</dbReference>
<evidence type="ECO:0000259" key="12">
    <source>
        <dbReference type="Pfam" id="PF13953"/>
    </source>
</evidence>
<dbReference type="Pfam" id="PF13953">
    <property type="entry name" value="PapC_C"/>
    <property type="match status" value="1"/>
</dbReference>
<feature type="domain" description="PapC-like C-terminal" evidence="12">
    <location>
        <begin position="776"/>
        <end position="838"/>
    </location>
</feature>
<dbReference type="PROSITE" id="PS01151">
    <property type="entry name" value="FIMBRIAL_USHER"/>
    <property type="match status" value="1"/>
</dbReference>
<dbReference type="EMBL" id="FONH01000001">
    <property type="protein sequence ID" value="SFE10240.1"/>
    <property type="molecule type" value="Genomic_DNA"/>
</dbReference>
<evidence type="ECO:0000313" key="15">
    <source>
        <dbReference type="Proteomes" id="UP000199477"/>
    </source>
</evidence>
<dbReference type="Gene3D" id="2.60.40.2070">
    <property type="match status" value="1"/>
</dbReference>
<gene>
    <name evidence="14" type="ORF">SAMN02799615_00362</name>
</gene>
<dbReference type="Pfam" id="PF00577">
    <property type="entry name" value="Usher"/>
    <property type="match status" value="1"/>
</dbReference>
<evidence type="ECO:0000256" key="3">
    <source>
        <dbReference type="ARBA" id="ARBA00022448"/>
    </source>
</evidence>
<dbReference type="FunFam" id="2.60.40.3110:FF:000001">
    <property type="entry name" value="Putative fimbrial outer membrane usher"/>
    <property type="match status" value="1"/>
</dbReference>
<dbReference type="InterPro" id="IPR043142">
    <property type="entry name" value="PapC-like_C_sf"/>
</dbReference>
<dbReference type="InterPro" id="IPR025885">
    <property type="entry name" value="PapC_N"/>
</dbReference>
<name>A0A1I1XXL2_9GAMM</name>